<organism evidence="2 3">
    <name type="scientific">Pseudomonas savastanoi pv. savastanoi NCPPB 3335</name>
    <dbReference type="NCBI Taxonomy" id="693985"/>
    <lineage>
        <taxon>Bacteria</taxon>
        <taxon>Pseudomonadati</taxon>
        <taxon>Pseudomonadota</taxon>
        <taxon>Gammaproteobacteria</taxon>
        <taxon>Pseudomonadales</taxon>
        <taxon>Pseudomonadaceae</taxon>
        <taxon>Pseudomonas</taxon>
    </lineage>
</organism>
<evidence type="ECO:0000313" key="3">
    <source>
        <dbReference type="Proteomes" id="UP000005729"/>
    </source>
</evidence>
<dbReference type="KEGG" id="psav:PSA3335_02345"/>
<reference evidence="2 3" key="1">
    <citation type="journal article" date="2010" name="Environ. Microbiol.">
        <title>Annotation and overview of the Pseudomonas savastanoi pv. savastanoi NCPPB 3335 draft genome reveals the virulence gene complement of a tumour-inducing pathogen of woody hosts.</title>
        <authorList>
            <person name="Rodriguez-Palenzuela P."/>
            <person name="Matas I.M."/>
            <person name="Murillo J."/>
            <person name="Lopez-Solanilla E."/>
            <person name="Bardaji L."/>
            <person name="Perez-Martinez I."/>
            <person name="Rodriguez-Moskera M.E."/>
            <person name="Penyalver R."/>
            <person name="Lopez M.M."/>
            <person name="Quesada J.M."/>
            <person name="Biehl B.S."/>
            <person name="Perna N.T."/>
            <person name="Glasner J.D."/>
            <person name="Cabot E.L."/>
            <person name="Neeno-Eckwall E."/>
            <person name="Ramos C."/>
        </authorList>
    </citation>
    <scope>NUCLEOTIDE SEQUENCE [LARGE SCALE GENOMIC DNA]</scope>
    <source>
        <strain evidence="2 3">NCPPB 3335</strain>
    </source>
</reference>
<dbReference type="EMBL" id="CP008742">
    <property type="protein sequence ID" value="ARD10026.1"/>
    <property type="molecule type" value="Genomic_DNA"/>
</dbReference>
<protein>
    <recommendedName>
        <fullName evidence="1">Tn3 transposase DDE domain-containing protein</fullName>
    </recommendedName>
</protein>
<accession>A0ABC8B7K2</accession>
<feature type="domain" description="Tn3 transposase DDE" evidence="1">
    <location>
        <begin position="2"/>
        <end position="95"/>
    </location>
</feature>
<name>A0ABC8B7K2_PSESS</name>
<sequence>MNVHRSQNRVESYHQLRSTIAQVGGKKELTGRTDIGIEISNQCARLIANAIIYYNSAILSHLLTKCEASGNAKAVALITKISPAAWRHILLNGHYTFQSDKMIDLDALLAGLELG</sequence>
<dbReference type="Proteomes" id="UP000005729">
    <property type="component" value="Chromosome"/>
</dbReference>
<dbReference type="InterPro" id="IPR002513">
    <property type="entry name" value="Tn3_Tnp_DDE_dom"/>
</dbReference>
<evidence type="ECO:0000313" key="2">
    <source>
        <dbReference type="EMBL" id="ARD10026.1"/>
    </source>
</evidence>
<dbReference type="Pfam" id="PF01526">
    <property type="entry name" value="DDE_Tnp_Tn3"/>
    <property type="match status" value="1"/>
</dbReference>
<evidence type="ECO:0000259" key="1">
    <source>
        <dbReference type="Pfam" id="PF01526"/>
    </source>
</evidence>
<dbReference type="AlphaFoldDB" id="A0ABC8B7K2"/>
<gene>
    <name evidence="2" type="ORF">PSA3335_02345</name>
</gene>
<proteinExistence type="predicted"/>